<keyword evidence="1" id="KW-0813">Transport</keyword>
<keyword evidence="6" id="KW-0472">Membrane</keyword>
<protein>
    <submittedName>
        <fullName evidence="8">Phosphonate ABC transporter ATP-binding protein</fullName>
    </submittedName>
</protein>
<evidence type="ECO:0000256" key="1">
    <source>
        <dbReference type="ARBA" id="ARBA00022448"/>
    </source>
</evidence>
<evidence type="ECO:0000259" key="7">
    <source>
        <dbReference type="PROSITE" id="PS50893"/>
    </source>
</evidence>
<dbReference type="Pfam" id="PF00005">
    <property type="entry name" value="ABC_tran"/>
    <property type="match status" value="1"/>
</dbReference>
<dbReference type="RefSeq" id="WP_214360163.1">
    <property type="nucleotide sequence ID" value="NZ_JAEKFT010000004.1"/>
</dbReference>
<dbReference type="CDD" id="cd03256">
    <property type="entry name" value="ABC_PhnC_transporter"/>
    <property type="match status" value="1"/>
</dbReference>
<dbReference type="SUPFAM" id="SSF52540">
    <property type="entry name" value="P-loop containing nucleoside triphosphate hydrolases"/>
    <property type="match status" value="1"/>
</dbReference>
<dbReference type="PANTHER" id="PTHR43166:SF6">
    <property type="entry name" value="PHOSPHONATES IMPORT ATP-BINDING PROTEIN PHNC"/>
    <property type="match status" value="1"/>
</dbReference>
<evidence type="ECO:0000256" key="2">
    <source>
        <dbReference type="ARBA" id="ARBA00022475"/>
    </source>
</evidence>
<dbReference type="PANTHER" id="PTHR43166">
    <property type="entry name" value="AMINO ACID IMPORT ATP-BINDING PROTEIN"/>
    <property type="match status" value="1"/>
</dbReference>
<keyword evidence="5" id="KW-1278">Translocase</keyword>
<dbReference type="Gene3D" id="3.40.50.300">
    <property type="entry name" value="P-loop containing nucleotide triphosphate hydrolases"/>
    <property type="match status" value="1"/>
</dbReference>
<keyword evidence="3" id="KW-0547">Nucleotide-binding</keyword>
<dbReference type="InterPro" id="IPR027417">
    <property type="entry name" value="P-loop_NTPase"/>
</dbReference>
<dbReference type="InterPro" id="IPR003593">
    <property type="entry name" value="AAA+_ATPase"/>
</dbReference>
<reference evidence="9" key="1">
    <citation type="journal article" date="2022" name="ISME J.">
        <title>Genetic and phylogenetic analysis of dissimilatory iodate-reducing bacteria identifies potential niches across the world's oceans.</title>
        <authorList>
            <person name="Reyes-Umana V."/>
            <person name="Henning Z."/>
            <person name="Lee K."/>
            <person name="Barnum T.P."/>
            <person name="Coates J.D."/>
        </authorList>
    </citation>
    <scope>NUCLEOTIDE SEQUENCE [LARGE SCALE GENOMIC DNA]</scope>
    <source>
        <strain evidence="9">IR12</strain>
    </source>
</reference>
<dbReference type="PROSITE" id="PS50893">
    <property type="entry name" value="ABC_TRANSPORTER_2"/>
    <property type="match status" value="1"/>
</dbReference>
<evidence type="ECO:0000256" key="6">
    <source>
        <dbReference type="ARBA" id="ARBA00023136"/>
    </source>
</evidence>
<evidence type="ECO:0000256" key="3">
    <source>
        <dbReference type="ARBA" id="ARBA00022741"/>
    </source>
</evidence>
<dbReference type="GO" id="GO:0016887">
    <property type="term" value="F:ATP hydrolysis activity"/>
    <property type="evidence" value="ECO:0007669"/>
    <property type="project" value="InterPro"/>
</dbReference>
<dbReference type="EMBL" id="JAEKFT010000004">
    <property type="protein sequence ID" value="MBT0960397.1"/>
    <property type="molecule type" value="Genomic_DNA"/>
</dbReference>
<accession>A0A944HAA7</accession>
<name>A0A944HAA7_DENI1</name>
<dbReference type="InterPro" id="IPR050086">
    <property type="entry name" value="MetN_ABC_transporter-like"/>
</dbReference>
<proteinExistence type="predicted"/>
<sequence length="266" mass="27991">MISLAALGVAYADGRRALDGVDLSIAPGERVALIGPSGAGKTTLLRVIGASLRPTAGHVRVDGVDPWALSGRALQSLRARIGKMHQAPPIPPRQRVVTAVLAGRLGQWPLWRAMASLVYPLDIAGARAALEPLGLTERLFDRCDQLSGGQLQRIALARLLYQQPKLVLADEPVSALDPALARSVAVALNDDARRRGVTLIASLHAVDLALSEFARVIGLRDGRVAFDRPAAQVGQAEVDALYAGAPVGDAAEAAEPAPRTRLTRCA</sequence>
<dbReference type="GO" id="GO:0015416">
    <property type="term" value="F:ABC-type phosphonate transporter activity"/>
    <property type="evidence" value="ECO:0007669"/>
    <property type="project" value="InterPro"/>
</dbReference>
<organism evidence="8 9">
    <name type="scientific">Denitromonas iodatirespirans</name>
    <dbReference type="NCBI Taxonomy" id="2795389"/>
    <lineage>
        <taxon>Bacteria</taxon>
        <taxon>Pseudomonadati</taxon>
        <taxon>Pseudomonadota</taxon>
        <taxon>Betaproteobacteria</taxon>
        <taxon>Rhodocyclales</taxon>
        <taxon>Zoogloeaceae</taxon>
        <taxon>Denitromonas</taxon>
    </lineage>
</organism>
<dbReference type="GO" id="GO:0016020">
    <property type="term" value="C:membrane"/>
    <property type="evidence" value="ECO:0007669"/>
    <property type="project" value="InterPro"/>
</dbReference>
<feature type="domain" description="ABC transporter" evidence="7">
    <location>
        <begin position="2"/>
        <end position="246"/>
    </location>
</feature>
<dbReference type="InterPro" id="IPR017871">
    <property type="entry name" value="ABC_transporter-like_CS"/>
</dbReference>
<comment type="caution">
    <text evidence="8">The sequence shown here is derived from an EMBL/GenBank/DDBJ whole genome shotgun (WGS) entry which is preliminary data.</text>
</comment>
<dbReference type="InterPro" id="IPR012693">
    <property type="entry name" value="ABC_transpr_PhnC"/>
</dbReference>
<keyword evidence="2" id="KW-1003">Cell membrane</keyword>
<evidence type="ECO:0000313" key="9">
    <source>
        <dbReference type="Proteomes" id="UP000694660"/>
    </source>
</evidence>
<gene>
    <name evidence="8" type="ORF">I8J34_04345</name>
</gene>
<evidence type="ECO:0000256" key="5">
    <source>
        <dbReference type="ARBA" id="ARBA00022967"/>
    </source>
</evidence>
<evidence type="ECO:0000313" key="8">
    <source>
        <dbReference type="EMBL" id="MBT0960397.1"/>
    </source>
</evidence>
<dbReference type="GO" id="GO:0005524">
    <property type="term" value="F:ATP binding"/>
    <property type="evidence" value="ECO:0007669"/>
    <property type="project" value="UniProtKB-KW"/>
</dbReference>
<keyword evidence="4 8" id="KW-0067">ATP-binding</keyword>
<dbReference type="AlphaFoldDB" id="A0A944HAA7"/>
<keyword evidence="9" id="KW-1185">Reference proteome</keyword>
<dbReference type="PROSITE" id="PS00211">
    <property type="entry name" value="ABC_TRANSPORTER_1"/>
    <property type="match status" value="1"/>
</dbReference>
<evidence type="ECO:0000256" key="4">
    <source>
        <dbReference type="ARBA" id="ARBA00022840"/>
    </source>
</evidence>
<dbReference type="Proteomes" id="UP000694660">
    <property type="component" value="Unassembled WGS sequence"/>
</dbReference>
<dbReference type="SMART" id="SM00382">
    <property type="entry name" value="AAA"/>
    <property type="match status" value="1"/>
</dbReference>
<dbReference type="InterPro" id="IPR003439">
    <property type="entry name" value="ABC_transporter-like_ATP-bd"/>
</dbReference>